<evidence type="ECO:0000256" key="4">
    <source>
        <dbReference type="ARBA" id="ARBA00022989"/>
    </source>
</evidence>
<dbReference type="GO" id="GO:0005537">
    <property type="term" value="F:D-mannose binding"/>
    <property type="evidence" value="ECO:0007669"/>
    <property type="project" value="TreeGrafter"/>
</dbReference>
<sequence>MKNWNRWVQGTLILVSFLLFRIFVNYGSGSGPAGPSSFFRVPRVERQQNLDASLSIPLLDKVNEYWMVKGETQIRNMGNIRLTSRGQSGQYGMIVSNGAGDNILDDFETIIHFNIYNKNNPTRGNYLMGDGMAVMITPEKDFVSYNHLSSYARKQYEHNSGGIMYNDRDLMGLPRNLPGLAVVVDTYRNDAKTKINPPFMTVLLNMDPQKHHYSLATDGKESTGHLLMGPHRLKNSLMSGKDVKLRIIYLESIGFLKIDIRYHGSDEWIELYQKDKNLYLPKNKRTGERYIAISALTGQLSETVEIQRVETSEFHWDGHTDEEFNYAEEMQFFLAHEFGERIGIQESEYSSWKLAKSQGRTNLDLPSQKKSSSSKSHFVMKWVCIIVFLYGLSLSVRITLKRMRKVRTKKYAVSILG</sequence>
<accession>A0A1G4KGR1</accession>
<dbReference type="Pfam" id="PF03388">
    <property type="entry name" value="Lectin_leg-like"/>
    <property type="match status" value="1"/>
</dbReference>
<dbReference type="GO" id="GO:0005793">
    <property type="term" value="C:endoplasmic reticulum-Golgi intermediate compartment"/>
    <property type="evidence" value="ECO:0007669"/>
    <property type="project" value="TreeGrafter"/>
</dbReference>
<organism evidence="8 9">
    <name type="scientific">Lachancea nothofagi CBS 11611</name>
    <dbReference type="NCBI Taxonomy" id="1266666"/>
    <lineage>
        <taxon>Eukaryota</taxon>
        <taxon>Fungi</taxon>
        <taxon>Dikarya</taxon>
        <taxon>Ascomycota</taxon>
        <taxon>Saccharomycotina</taxon>
        <taxon>Saccharomycetes</taxon>
        <taxon>Saccharomycetales</taxon>
        <taxon>Saccharomycetaceae</taxon>
        <taxon>Lachancea</taxon>
    </lineage>
</organism>
<evidence type="ECO:0000256" key="5">
    <source>
        <dbReference type="ARBA" id="ARBA00023136"/>
    </source>
</evidence>
<dbReference type="InterPro" id="IPR013320">
    <property type="entry name" value="ConA-like_dom_sf"/>
</dbReference>
<evidence type="ECO:0000313" key="9">
    <source>
        <dbReference type="Proteomes" id="UP000189911"/>
    </source>
</evidence>
<evidence type="ECO:0000256" key="6">
    <source>
        <dbReference type="SAM" id="Phobius"/>
    </source>
</evidence>
<dbReference type="PANTHER" id="PTHR12223">
    <property type="entry name" value="VESICULAR MANNOSE-BINDING LECTIN"/>
    <property type="match status" value="1"/>
</dbReference>
<evidence type="ECO:0000256" key="2">
    <source>
        <dbReference type="ARBA" id="ARBA00022692"/>
    </source>
</evidence>
<reference evidence="9" key="1">
    <citation type="submission" date="2016-03" db="EMBL/GenBank/DDBJ databases">
        <authorList>
            <person name="Devillers Hugo."/>
        </authorList>
    </citation>
    <scope>NUCLEOTIDE SEQUENCE [LARGE SCALE GENOMIC DNA]</scope>
</reference>
<dbReference type="CDD" id="cd07308">
    <property type="entry name" value="lectin_leg-like"/>
    <property type="match status" value="1"/>
</dbReference>
<dbReference type="GO" id="GO:0000139">
    <property type="term" value="C:Golgi membrane"/>
    <property type="evidence" value="ECO:0007669"/>
    <property type="project" value="TreeGrafter"/>
</dbReference>
<dbReference type="AlphaFoldDB" id="A0A1G4KGR1"/>
<dbReference type="GO" id="GO:0005789">
    <property type="term" value="C:endoplasmic reticulum membrane"/>
    <property type="evidence" value="ECO:0007669"/>
    <property type="project" value="TreeGrafter"/>
</dbReference>
<dbReference type="GO" id="GO:0030134">
    <property type="term" value="C:COPII-coated ER to Golgi transport vesicle"/>
    <property type="evidence" value="ECO:0007669"/>
    <property type="project" value="TreeGrafter"/>
</dbReference>
<keyword evidence="9" id="KW-1185">Reference proteome</keyword>
<dbReference type="SUPFAM" id="SSF49899">
    <property type="entry name" value="Concanavalin A-like lectins/glucanases"/>
    <property type="match status" value="1"/>
</dbReference>
<keyword evidence="2 6" id="KW-0812">Transmembrane</keyword>
<protein>
    <submittedName>
        <fullName evidence="8">LANO_0G05710g1_1</fullName>
    </submittedName>
</protein>
<proteinExistence type="predicted"/>
<feature type="domain" description="L-type lectin-like" evidence="7">
    <location>
        <begin position="170"/>
        <end position="314"/>
    </location>
</feature>
<keyword evidence="5 6" id="KW-0472">Membrane</keyword>
<name>A0A1G4KGR1_9SACH</name>
<dbReference type="Gene3D" id="2.60.120.200">
    <property type="match status" value="1"/>
</dbReference>
<evidence type="ECO:0000259" key="7">
    <source>
        <dbReference type="Pfam" id="PF03388"/>
    </source>
</evidence>
<gene>
    <name evidence="8" type="ORF">LANO_0G05710G</name>
</gene>
<dbReference type="PANTHER" id="PTHR12223:SF45">
    <property type="entry name" value="RE50040P"/>
    <property type="match status" value="1"/>
</dbReference>
<evidence type="ECO:0000313" key="8">
    <source>
        <dbReference type="EMBL" id="SCV03698.1"/>
    </source>
</evidence>
<evidence type="ECO:0000256" key="1">
    <source>
        <dbReference type="ARBA" id="ARBA00004479"/>
    </source>
</evidence>
<dbReference type="GO" id="GO:0006888">
    <property type="term" value="P:endoplasmic reticulum to Golgi vesicle-mediated transport"/>
    <property type="evidence" value="ECO:0007669"/>
    <property type="project" value="TreeGrafter"/>
</dbReference>
<dbReference type="OrthoDB" id="270293at2759"/>
<dbReference type="EMBL" id="LT598453">
    <property type="protein sequence ID" value="SCV03698.1"/>
    <property type="molecule type" value="Genomic_DNA"/>
</dbReference>
<keyword evidence="3" id="KW-0732">Signal</keyword>
<comment type="subcellular location">
    <subcellularLocation>
        <location evidence="1">Membrane</location>
        <topology evidence="1">Single-pass type I membrane protein</topology>
    </subcellularLocation>
</comment>
<dbReference type="InterPro" id="IPR005052">
    <property type="entry name" value="Lectin_leg"/>
</dbReference>
<keyword evidence="4 6" id="KW-1133">Transmembrane helix</keyword>
<feature type="transmembrane region" description="Helical" evidence="6">
    <location>
        <begin position="379"/>
        <end position="400"/>
    </location>
</feature>
<evidence type="ECO:0000256" key="3">
    <source>
        <dbReference type="ARBA" id="ARBA00022729"/>
    </source>
</evidence>
<dbReference type="InterPro" id="IPR051136">
    <property type="entry name" value="Intracellular_Lectin-GPT"/>
</dbReference>
<dbReference type="Proteomes" id="UP000189911">
    <property type="component" value="Chromosome G"/>
</dbReference>